<evidence type="ECO:0000256" key="1">
    <source>
        <dbReference type="ARBA" id="ARBA00023015"/>
    </source>
</evidence>
<dbReference type="Gene3D" id="3.40.1410.10">
    <property type="entry name" value="Chorismate lyase-like"/>
    <property type="match status" value="1"/>
</dbReference>
<sequence>MTAQGTKTATDTALALDRSGVARYIQLAGLFRRRIETGDWAIGMQIPTVETLAKECGVANMTIRQALSILEREDLIDRFRAKGTFVKNVPKRDLWCEVHTDLSGMLIARSGALIEVLSDERNVPLPKSNDDCGIPVAAYRHLRRRHTRDGQAFLLADIYIDESICDKITDEDLTTKTAMRLVFDIAGAEIADARQILTIGSADLETSSLLNLPISDPIANVKRYAKRKDGSTIILANGIYRGDMVSISMKLK</sequence>
<dbReference type="GO" id="GO:0003700">
    <property type="term" value="F:DNA-binding transcription factor activity"/>
    <property type="evidence" value="ECO:0007669"/>
    <property type="project" value="InterPro"/>
</dbReference>
<dbReference type="InterPro" id="IPR036390">
    <property type="entry name" value="WH_DNA-bd_sf"/>
</dbReference>
<dbReference type="InterPro" id="IPR036388">
    <property type="entry name" value="WH-like_DNA-bd_sf"/>
</dbReference>
<dbReference type="STRING" id="1335048.AKL17_3818"/>
<dbReference type="PANTHER" id="PTHR44846">
    <property type="entry name" value="MANNOSYL-D-GLYCERATE TRANSPORT/METABOLISM SYSTEM REPRESSOR MNGR-RELATED"/>
    <property type="match status" value="1"/>
</dbReference>
<dbReference type="InterPro" id="IPR050679">
    <property type="entry name" value="Bact_HTH_transcr_reg"/>
</dbReference>
<keyword evidence="6" id="KW-1185">Reference proteome</keyword>
<dbReference type="GO" id="GO:0003677">
    <property type="term" value="F:DNA binding"/>
    <property type="evidence" value="ECO:0007669"/>
    <property type="project" value="UniProtKB-KW"/>
</dbReference>
<name>A0A159Z8P1_9RHOB</name>
<gene>
    <name evidence="5" type="ORF">AKL17_3818</name>
</gene>
<dbReference type="Pfam" id="PF00392">
    <property type="entry name" value="GntR"/>
    <property type="match status" value="1"/>
</dbReference>
<dbReference type="Gene3D" id="1.10.10.10">
    <property type="entry name" value="Winged helix-like DNA-binding domain superfamily/Winged helix DNA-binding domain"/>
    <property type="match status" value="1"/>
</dbReference>
<keyword evidence="2" id="KW-0238">DNA-binding</keyword>
<proteinExistence type="predicted"/>
<dbReference type="AlphaFoldDB" id="A0A159Z8P1"/>
<evidence type="ECO:0000256" key="3">
    <source>
        <dbReference type="ARBA" id="ARBA00023163"/>
    </source>
</evidence>
<feature type="domain" description="HTH gntR-type" evidence="4">
    <location>
        <begin position="21"/>
        <end position="89"/>
    </location>
</feature>
<dbReference type="SMART" id="SM00345">
    <property type="entry name" value="HTH_GNTR"/>
    <property type="match status" value="1"/>
</dbReference>
<keyword evidence="1" id="KW-0805">Transcription regulation</keyword>
<dbReference type="SUPFAM" id="SSF64288">
    <property type="entry name" value="Chorismate lyase-like"/>
    <property type="match status" value="1"/>
</dbReference>
<evidence type="ECO:0000313" key="6">
    <source>
        <dbReference type="Proteomes" id="UP000076128"/>
    </source>
</evidence>
<dbReference type="InterPro" id="IPR028978">
    <property type="entry name" value="Chorismate_lyase_/UTRA_dom_sf"/>
</dbReference>
<evidence type="ECO:0000313" key="5">
    <source>
        <dbReference type="EMBL" id="AMY71040.1"/>
    </source>
</evidence>
<dbReference type="EMBL" id="CP012661">
    <property type="protein sequence ID" value="AMY71040.1"/>
    <property type="molecule type" value="Genomic_DNA"/>
</dbReference>
<evidence type="ECO:0000259" key="4">
    <source>
        <dbReference type="PROSITE" id="PS50949"/>
    </source>
</evidence>
<protein>
    <submittedName>
        <fullName evidence="5">GntR family transcriptional regulator</fullName>
    </submittedName>
</protein>
<dbReference type="SUPFAM" id="SSF46785">
    <property type="entry name" value="Winged helix' DNA-binding domain"/>
    <property type="match status" value="1"/>
</dbReference>
<dbReference type="SMART" id="SM00866">
    <property type="entry name" value="UTRA"/>
    <property type="match status" value="1"/>
</dbReference>
<dbReference type="GO" id="GO:0045892">
    <property type="term" value="P:negative regulation of DNA-templated transcription"/>
    <property type="evidence" value="ECO:0007669"/>
    <property type="project" value="TreeGrafter"/>
</dbReference>
<keyword evidence="3" id="KW-0804">Transcription</keyword>
<dbReference type="KEGG" id="daa:AKL17_3818"/>
<dbReference type="InterPro" id="IPR000524">
    <property type="entry name" value="Tscrpt_reg_HTH_GntR"/>
</dbReference>
<dbReference type="InterPro" id="IPR011663">
    <property type="entry name" value="UTRA"/>
</dbReference>
<accession>A0A159Z8P1</accession>
<dbReference type="RefSeq" id="WP_174549661.1">
    <property type="nucleotide sequence ID" value="NZ_CP012661.1"/>
</dbReference>
<dbReference type="CDD" id="cd07377">
    <property type="entry name" value="WHTH_GntR"/>
    <property type="match status" value="1"/>
</dbReference>
<dbReference type="PROSITE" id="PS50949">
    <property type="entry name" value="HTH_GNTR"/>
    <property type="match status" value="1"/>
</dbReference>
<evidence type="ECO:0000256" key="2">
    <source>
        <dbReference type="ARBA" id="ARBA00023125"/>
    </source>
</evidence>
<dbReference type="Proteomes" id="UP000076128">
    <property type="component" value="Chromosome"/>
</dbReference>
<dbReference type="PANTHER" id="PTHR44846:SF1">
    <property type="entry name" value="MANNOSYL-D-GLYCERATE TRANSPORT_METABOLISM SYSTEM REPRESSOR MNGR-RELATED"/>
    <property type="match status" value="1"/>
</dbReference>
<organism evidence="5 6">
    <name type="scientific">Frigidibacter mobilis</name>
    <dbReference type="NCBI Taxonomy" id="1335048"/>
    <lineage>
        <taxon>Bacteria</taxon>
        <taxon>Pseudomonadati</taxon>
        <taxon>Pseudomonadota</taxon>
        <taxon>Alphaproteobacteria</taxon>
        <taxon>Rhodobacterales</taxon>
        <taxon>Paracoccaceae</taxon>
        <taxon>Frigidibacter</taxon>
    </lineage>
</organism>
<reference evidence="5 6" key="1">
    <citation type="submission" date="2015-09" db="EMBL/GenBank/DDBJ databases">
        <title>Complete genome sequence of Defluviimonas alba cai42t isolated from an oilfield in Xinjiang.</title>
        <authorList>
            <person name="Geng S."/>
            <person name="Pan X."/>
            <person name="Wu X."/>
        </authorList>
    </citation>
    <scope>NUCLEOTIDE SEQUENCE [LARGE SCALE GENOMIC DNA]</scope>
    <source>
        <strain evidence="6">cai42</strain>
    </source>
</reference>
<dbReference type="Pfam" id="PF07702">
    <property type="entry name" value="UTRA"/>
    <property type="match status" value="1"/>
</dbReference>